<dbReference type="CDD" id="cd12872">
    <property type="entry name" value="SPRY_Ash2"/>
    <property type="match status" value="1"/>
</dbReference>
<dbReference type="PANTHER" id="PTHR10598">
    <property type="entry name" value="SET1/ASH2 HISTONE METHYLTRANSFERASE COMPLEX SUBUNIT ASH2"/>
    <property type="match status" value="1"/>
</dbReference>
<keyword evidence="6" id="KW-1185">Reference proteome</keyword>
<dbReference type="GO" id="GO:0048188">
    <property type="term" value="C:Set1C/COMPASS complex"/>
    <property type="evidence" value="ECO:0007669"/>
    <property type="project" value="InterPro"/>
</dbReference>
<dbReference type="InterPro" id="IPR003877">
    <property type="entry name" value="SPRY_dom"/>
</dbReference>
<dbReference type="SMART" id="SM00449">
    <property type="entry name" value="SPRY"/>
    <property type="match status" value="1"/>
</dbReference>
<dbReference type="STRING" id="429701.A0A2G9G860"/>
<sequence>MENLQAAYCYDEDDDASEVPLPPPQPTTASDGGTTGAISTSVVVAEVKPDLPQNDHLNGIKDEIGATASKGGFSKENSLNGISQTLDAHHEQRYSQISPNLPTETDAAEKGEEGEEEEEPPLKKQKQLPDLPNATTSKLEITEMSPPYDTIPPQPRSGKPPTGKKSKKKKSKDVWATSSRKGKKKTKHASISDRPSKKIIPLTEGKVLLTPMLAYPQRNDDCPDLKICLSKIFKAEKVELSEDRLAASSTKGFRMVRATRGVTDGAWYFEIKVVHLGETGHTRLGWSTEKGDLQAPVGFDANSYGYRDIDGSKVHKALRDKYGDEGYKQGDVIGFYINLPDGGSYLPNPQDLVLHKGQDPPNVPGSEISYFKNGVCQGVAFGDIYAGCYYPAASMYTLPNQPACVVKFNFGPDFERFPGDFGERPVPRPMIEVPYQSYDCRVENGGPWNITRTFPMLKVIKGENSKFVTAAEIVG</sequence>
<dbReference type="PROSITE" id="PS50188">
    <property type="entry name" value="B302_SPRY"/>
    <property type="match status" value="1"/>
</dbReference>
<accession>A0A2G9G860</accession>
<organism evidence="5 6">
    <name type="scientific">Handroanthus impetiginosus</name>
    <dbReference type="NCBI Taxonomy" id="429701"/>
    <lineage>
        <taxon>Eukaryota</taxon>
        <taxon>Viridiplantae</taxon>
        <taxon>Streptophyta</taxon>
        <taxon>Embryophyta</taxon>
        <taxon>Tracheophyta</taxon>
        <taxon>Spermatophyta</taxon>
        <taxon>Magnoliopsida</taxon>
        <taxon>eudicotyledons</taxon>
        <taxon>Gunneridae</taxon>
        <taxon>Pentapetalae</taxon>
        <taxon>asterids</taxon>
        <taxon>lamiids</taxon>
        <taxon>Lamiales</taxon>
        <taxon>Bignoniaceae</taxon>
        <taxon>Crescentiina</taxon>
        <taxon>Tabebuia alliance</taxon>
        <taxon>Handroanthus</taxon>
    </lineage>
</organism>
<dbReference type="GO" id="GO:0000976">
    <property type="term" value="F:transcription cis-regulatory region binding"/>
    <property type="evidence" value="ECO:0007669"/>
    <property type="project" value="TreeGrafter"/>
</dbReference>
<comment type="caution">
    <text evidence="5">The sequence shown here is derived from an EMBL/GenBank/DDBJ whole genome shotgun (WGS) entry which is preliminary data.</text>
</comment>
<dbReference type="InterPro" id="IPR037353">
    <property type="entry name" value="ASH2"/>
</dbReference>
<feature type="compositionally biased region" description="Polar residues" evidence="3">
    <location>
        <begin position="27"/>
        <end position="36"/>
    </location>
</feature>
<feature type="domain" description="B30.2/SPRY" evidence="4">
    <location>
        <begin position="207"/>
        <end position="415"/>
    </location>
</feature>
<dbReference type="SUPFAM" id="SSF49899">
    <property type="entry name" value="Concanavalin A-like lectins/glucanases"/>
    <property type="match status" value="1"/>
</dbReference>
<protein>
    <recommendedName>
        <fullName evidence="4">B30.2/SPRY domain-containing protein</fullName>
    </recommendedName>
</protein>
<feature type="region of interest" description="Disordered" evidence="3">
    <location>
        <begin position="1"/>
        <end position="36"/>
    </location>
</feature>
<comment type="subcellular location">
    <subcellularLocation>
        <location evidence="1">Nucleus</location>
    </subcellularLocation>
</comment>
<evidence type="ECO:0000256" key="1">
    <source>
        <dbReference type="ARBA" id="ARBA00004123"/>
    </source>
</evidence>
<feature type="compositionally biased region" description="Basic residues" evidence="3">
    <location>
        <begin position="162"/>
        <end position="171"/>
    </location>
</feature>
<evidence type="ECO:0000256" key="3">
    <source>
        <dbReference type="SAM" id="MobiDB-lite"/>
    </source>
</evidence>
<feature type="compositionally biased region" description="Polar residues" evidence="3">
    <location>
        <begin position="75"/>
        <end position="86"/>
    </location>
</feature>
<dbReference type="Gene3D" id="2.60.120.920">
    <property type="match status" value="1"/>
</dbReference>
<evidence type="ECO:0000259" key="4">
    <source>
        <dbReference type="PROSITE" id="PS50188"/>
    </source>
</evidence>
<dbReference type="AlphaFoldDB" id="A0A2G9G860"/>
<dbReference type="Pfam" id="PF00622">
    <property type="entry name" value="SPRY"/>
    <property type="match status" value="1"/>
</dbReference>
<dbReference type="FunFam" id="2.60.120.920:FF:000043">
    <property type="entry name" value="Protein TRAUCO"/>
    <property type="match status" value="1"/>
</dbReference>
<dbReference type="InterPro" id="IPR013320">
    <property type="entry name" value="ConA-like_dom_sf"/>
</dbReference>
<dbReference type="EMBL" id="NKXS01006408">
    <property type="protein sequence ID" value="PIN01471.1"/>
    <property type="molecule type" value="Genomic_DNA"/>
</dbReference>
<evidence type="ECO:0000256" key="2">
    <source>
        <dbReference type="ARBA" id="ARBA00023242"/>
    </source>
</evidence>
<dbReference type="InterPro" id="IPR001870">
    <property type="entry name" value="B30.2/SPRY"/>
</dbReference>
<evidence type="ECO:0000313" key="5">
    <source>
        <dbReference type="EMBL" id="PIN01471.1"/>
    </source>
</evidence>
<dbReference type="PANTHER" id="PTHR10598:SF0">
    <property type="entry name" value="SET1_ASH2 HISTONE METHYLTRANSFERASE COMPLEX SUBUNIT ASH2"/>
    <property type="match status" value="1"/>
</dbReference>
<evidence type="ECO:0000313" key="6">
    <source>
        <dbReference type="Proteomes" id="UP000231279"/>
    </source>
</evidence>
<reference evidence="6" key="1">
    <citation type="journal article" date="2018" name="Gigascience">
        <title>Genome assembly of the Pink Ipe (Handroanthus impetiginosus, Bignoniaceae), a highly valued, ecologically keystone Neotropical timber forest tree.</title>
        <authorList>
            <person name="Silva-Junior O.B."/>
            <person name="Grattapaglia D."/>
            <person name="Novaes E."/>
            <person name="Collevatti R.G."/>
        </authorList>
    </citation>
    <scope>NUCLEOTIDE SEQUENCE [LARGE SCALE GENOMIC DNA]</scope>
    <source>
        <strain evidence="6">cv. UFG-1</strain>
    </source>
</reference>
<feature type="region of interest" description="Disordered" evidence="3">
    <location>
        <begin position="50"/>
        <end position="197"/>
    </location>
</feature>
<dbReference type="InterPro" id="IPR043136">
    <property type="entry name" value="B30.2/SPRY_sf"/>
</dbReference>
<keyword evidence="2" id="KW-0539">Nucleus</keyword>
<dbReference type="OrthoDB" id="10266026at2759"/>
<dbReference type="Proteomes" id="UP000231279">
    <property type="component" value="Unassembled WGS sequence"/>
</dbReference>
<name>A0A2G9G860_9LAMI</name>
<gene>
    <name evidence="5" type="ORF">CDL12_26021</name>
</gene>
<proteinExistence type="predicted"/>